<dbReference type="EMBL" id="AP012052">
    <property type="protein sequence ID" value="BAJ74992.1"/>
    <property type="molecule type" value="Genomic_DNA"/>
</dbReference>
<dbReference type="AlphaFoldDB" id="E8NDD4"/>
<proteinExistence type="predicted"/>
<dbReference type="HOGENOM" id="CLU_839026_0_0_11"/>
<protein>
    <submittedName>
        <fullName evidence="1">Coenzyme F390 synthetase</fullName>
    </submittedName>
</protein>
<dbReference type="KEGG" id="mts:MTES_2028"/>
<name>E8NDD4_MICTS</name>
<evidence type="ECO:0000313" key="1">
    <source>
        <dbReference type="EMBL" id="BAJ74992.1"/>
    </source>
</evidence>
<gene>
    <name evidence="1" type="ordered locus">MTES_2028</name>
</gene>
<reference key="2">
    <citation type="submission" date="2011-02" db="EMBL/GenBank/DDBJ databases">
        <title>Genome sequence of Microbacterium testaceum StLB037.</title>
        <authorList>
            <person name="Morohoshi T."/>
            <person name="Wang W.Z."/>
            <person name="Someya N."/>
            <person name="Ikeda T."/>
        </authorList>
    </citation>
    <scope>NUCLEOTIDE SEQUENCE</scope>
    <source>
        <strain>StLB037</strain>
    </source>
</reference>
<evidence type="ECO:0000313" key="2">
    <source>
        <dbReference type="Proteomes" id="UP000008975"/>
    </source>
</evidence>
<accession>E8NDD4</accession>
<dbReference type="Proteomes" id="UP000008975">
    <property type="component" value="Chromosome"/>
</dbReference>
<sequence length="317" mass="34949">MSLDAYLNGHSPERRELFAELVTMAAGLADHAEDVSPLVFVPGRPHPEWEDADEVLWMAVEQLMLPNPAAPDELPVLWVGYHVQDRLTRKREAQGFLLTSHRLVAKDTVDLVFTKGTERQYPLYEARTASLASTATEEYDWDGTAALLGDARPDAIEQLLAEAIASTVHILESRGETLPVEPAPTTNLRERVAELDLAGIVKYEDDAKHAKHFAKLFRKVSLDPGERVLASFSDATLFGPYGLVLTDRNLRSRDLGEDAISTPRADIDPSAVRVSPDKAHQLAVGPGRPHDVPTFLDEKQVGALVTLVREWAAGRID</sequence>
<dbReference type="STRING" id="979556.MTES_2028"/>
<dbReference type="RefSeq" id="WP_013585117.1">
    <property type="nucleotide sequence ID" value="NC_015125.1"/>
</dbReference>
<reference evidence="1 2" key="1">
    <citation type="journal article" date="2011" name="J. Bacteriol.">
        <title>Genome sequence of Microbacterium testaceum StLB037, an N-acylhomoserine lactone-degrading bacterium isolated from potato leaves.</title>
        <authorList>
            <person name="Morohoshi T."/>
            <person name="Wang W.-Z."/>
            <person name="Someya N."/>
            <person name="Ikeda T."/>
        </authorList>
    </citation>
    <scope>NUCLEOTIDE SEQUENCE [LARGE SCALE GENOMIC DNA]</scope>
    <source>
        <strain evidence="1 2">StLB037</strain>
    </source>
</reference>
<dbReference type="OrthoDB" id="5101113at2"/>
<organism evidence="1 2">
    <name type="scientific">Microbacterium testaceum (strain StLB037)</name>
    <dbReference type="NCBI Taxonomy" id="979556"/>
    <lineage>
        <taxon>Bacteria</taxon>
        <taxon>Bacillati</taxon>
        <taxon>Actinomycetota</taxon>
        <taxon>Actinomycetes</taxon>
        <taxon>Micrococcales</taxon>
        <taxon>Microbacteriaceae</taxon>
        <taxon>Microbacterium</taxon>
    </lineage>
</organism>
<dbReference type="eggNOG" id="ENOG50333JA">
    <property type="taxonomic scope" value="Bacteria"/>
</dbReference>